<protein>
    <recommendedName>
        <fullName evidence="1">D-inositol 3-phosphate glycosyltransferase</fullName>
    </recommendedName>
</protein>
<feature type="domain" description="Glycosyltransferase subfamily 4-like N-terminal" evidence="5">
    <location>
        <begin position="10"/>
        <end position="108"/>
    </location>
</feature>
<dbReference type="PANTHER" id="PTHR45947:SF3">
    <property type="entry name" value="SULFOQUINOVOSYL TRANSFERASE SQD2"/>
    <property type="match status" value="1"/>
</dbReference>
<evidence type="ECO:0000256" key="3">
    <source>
        <dbReference type="ARBA" id="ARBA00022679"/>
    </source>
</evidence>
<dbReference type="EMBL" id="JAVDUI010000001">
    <property type="protein sequence ID" value="MDR6891605.1"/>
    <property type="molecule type" value="Genomic_DNA"/>
</dbReference>
<dbReference type="Pfam" id="PF13439">
    <property type="entry name" value="Glyco_transf_4"/>
    <property type="match status" value="1"/>
</dbReference>
<reference evidence="6" key="1">
    <citation type="submission" date="2023-07" db="EMBL/GenBank/DDBJ databases">
        <title>Sequencing the genomes of 1000 actinobacteria strains.</title>
        <authorList>
            <person name="Klenk H.-P."/>
        </authorList>
    </citation>
    <scope>NUCLEOTIDE SEQUENCE</scope>
    <source>
        <strain evidence="6">DSM 13988</strain>
    </source>
</reference>
<evidence type="ECO:0000313" key="6">
    <source>
        <dbReference type="EMBL" id="MDR6891605.1"/>
    </source>
</evidence>
<dbReference type="SUPFAM" id="SSF53756">
    <property type="entry name" value="UDP-Glycosyltransferase/glycogen phosphorylase"/>
    <property type="match status" value="1"/>
</dbReference>
<sequence length="296" mass="32067">MSAPTMAPWLLANLSRFDAVHLHFARDLVLVPAAAAVLAARRKYVAQTHGMVVPNSKKSAKILDSVVVRRALSRADVVYALVETERAELLKVEPKAQVEVLPNGLDFDEPRPQANPAEKTDVLYLARLAPRKRPMDFVQAAKLLAADFPEWTFSLVGPDEGEVEAINRVLAADPALARRVRWEGPLAPDQTAGRMAQAGVYVLPAEREPFGMTIIEAQAVGLPVVMRSDCGIAPGIVNADAGVAYDGGAEELAAALRPLLSSPEARTSLGERAQQYVRSAFGVSSVVDRLERRYRS</sequence>
<dbReference type="InterPro" id="IPR050194">
    <property type="entry name" value="Glycosyltransferase_grp1"/>
</dbReference>
<keyword evidence="7" id="KW-1185">Reference proteome</keyword>
<dbReference type="GO" id="GO:1901137">
    <property type="term" value="P:carbohydrate derivative biosynthetic process"/>
    <property type="evidence" value="ECO:0007669"/>
    <property type="project" value="UniProtKB-ARBA"/>
</dbReference>
<evidence type="ECO:0000256" key="2">
    <source>
        <dbReference type="ARBA" id="ARBA00022676"/>
    </source>
</evidence>
<evidence type="ECO:0000256" key="1">
    <source>
        <dbReference type="ARBA" id="ARBA00021292"/>
    </source>
</evidence>
<organism evidence="6 7">
    <name type="scientific">Falsarthrobacter nasiphocae</name>
    <dbReference type="NCBI Taxonomy" id="189863"/>
    <lineage>
        <taxon>Bacteria</taxon>
        <taxon>Bacillati</taxon>
        <taxon>Actinomycetota</taxon>
        <taxon>Actinomycetes</taxon>
        <taxon>Micrococcales</taxon>
        <taxon>Micrococcaceae</taxon>
        <taxon>Falsarthrobacter</taxon>
    </lineage>
</organism>
<dbReference type="Proteomes" id="UP001247307">
    <property type="component" value="Unassembled WGS sequence"/>
</dbReference>
<evidence type="ECO:0000259" key="4">
    <source>
        <dbReference type="Pfam" id="PF00534"/>
    </source>
</evidence>
<dbReference type="AlphaFoldDB" id="A0AAE3YG89"/>
<feature type="domain" description="Glycosyl transferase family 1" evidence="4">
    <location>
        <begin position="110"/>
        <end position="275"/>
    </location>
</feature>
<proteinExistence type="predicted"/>
<evidence type="ECO:0000313" key="7">
    <source>
        <dbReference type="Proteomes" id="UP001247307"/>
    </source>
</evidence>
<dbReference type="PANTHER" id="PTHR45947">
    <property type="entry name" value="SULFOQUINOVOSYL TRANSFERASE SQD2"/>
    <property type="match status" value="1"/>
</dbReference>
<dbReference type="InterPro" id="IPR028098">
    <property type="entry name" value="Glyco_trans_4-like_N"/>
</dbReference>
<keyword evidence="2" id="KW-0328">Glycosyltransferase</keyword>
<comment type="caution">
    <text evidence="6">The sequence shown here is derived from an EMBL/GenBank/DDBJ whole genome shotgun (WGS) entry which is preliminary data.</text>
</comment>
<dbReference type="InterPro" id="IPR001296">
    <property type="entry name" value="Glyco_trans_1"/>
</dbReference>
<dbReference type="Pfam" id="PF00534">
    <property type="entry name" value="Glycos_transf_1"/>
    <property type="match status" value="1"/>
</dbReference>
<evidence type="ECO:0000259" key="5">
    <source>
        <dbReference type="Pfam" id="PF13439"/>
    </source>
</evidence>
<keyword evidence="3" id="KW-0808">Transferase</keyword>
<dbReference type="Gene3D" id="3.40.50.2000">
    <property type="entry name" value="Glycogen Phosphorylase B"/>
    <property type="match status" value="2"/>
</dbReference>
<dbReference type="GO" id="GO:0016757">
    <property type="term" value="F:glycosyltransferase activity"/>
    <property type="evidence" value="ECO:0007669"/>
    <property type="project" value="UniProtKB-KW"/>
</dbReference>
<gene>
    <name evidence="6" type="ORF">J2S35_000545</name>
</gene>
<accession>A0AAE3YG89</accession>
<name>A0AAE3YG89_9MICC</name>